<reference evidence="2" key="1">
    <citation type="submission" date="2018-04" db="EMBL/GenBank/DDBJ databases">
        <authorList>
            <person name="Lucker S."/>
            <person name="Sakoula D."/>
        </authorList>
    </citation>
    <scope>NUCLEOTIDE SEQUENCE [LARGE SCALE GENOMIC DNA]</scope>
</reference>
<dbReference type="InParanoid" id="A0A330L7Q9"/>
<keyword evidence="2" id="KW-1185">Reference proteome</keyword>
<name>A0A330L7Q9_9BACT</name>
<dbReference type="OrthoDB" id="680500at2"/>
<dbReference type="RefSeq" id="WP_121990224.1">
    <property type="nucleotide sequence ID" value="NZ_OUNR01000018.1"/>
</dbReference>
<dbReference type="InterPro" id="IPR021223">
    <property type="entry name" value="AbiGi"/>
</dbReference>
<dbReference type="Proteomes" id="UP000248168">
    <property type="component" value="Unassembled WGS sequence"/>
</dbReference>
<accession>A0A330L7Q9</accession>
<sequence>MRSRGYVSNELVHWTGREKSDAEAFAILRAICSEEILRLSYCPNHVNAGYRKESAMVCFTDIPLRHSREHCSKFGRFGIGFSKSRMIEYGANPVHYTTRAHFEKIVHVARMLERMKDSEKDREWKEDGEPYSFTENETVALLEVGEFLQEYAYKNEDHSSYVTYYQREWRLTFNSLPFAGGTSEHRPGMSCFYIRDGKSYRVFKFSPDDIEFLIVPWRYYLKSRQLAKRYGYKVKCYELHVGT</sequence>
<dbReference type="EMBL" id="OUNR01000018">
    <property type="protein sequence ID" value="SPP65998.1"/>
    <property type="molecule type" value="Genomic_DNA"/>
</dbReference>
<organism evidence="1 2">
    <name type="scientific">Nitrospira lenta</name>
    <dbReference type="NCBI Taxonomy" id="1436998"/>
    <lineage>
        <taxon>Bacteria</taxon>
        <taxon>Pseudomonadati</taxon>
        <taxon>Nitrospirota</taxon>
        <taxon>Nitrospiria</taxon>
        <taxon>Nitrospirales</taxon>
        <taxon>Nitrospiraceae</taxon>
        <taxon>Nitrospira</taxon>
    </lineage>
</organism>
<gene>
    <name evidence="1" type="ORF">NITLEN_50038</name>
</gene>
<dbReference type="Pfam" id="PF10899">
    <property type="entry name" value="AbiGi"/>
    <property type="match status" value="1"/>
</dbReference>
<protein>
    <submittedName>
        <fullName evidence="1">Uncharacterized protein</fullName>
    </submittedName>
</protein>
<evidence type="ECO:0000313" key="1">
    <source>
        <dbReference type="EMBL" id="SPP65998.1"/>
    </source>
</evidence>
<dbReference type="AlphaFoldDB" id="A0A330L7Q9"/>
<proteinExistence type="predicted"/>
<evidence type="ECO:0000313" key="2">
    <source>
        <dbReference type="Proteomes" id="UP000248168"/>
    </source>
</evidence>